<dbReference type="Pfam" id="PF00725">
    <property type="entry name" value="3HCDH"/>
    <property type="match status" value="1"/>
</dbReference>
<dbReference type="Proteomes" id="UP000887564">
    <property type="component" value="Unplaced"/>
</dbReference>
<dbReference type="Gene3D" id="1.10.1040.10">
    <property type="entry name" value="N-(1-d-carboxylethyl)-l-norvaline Dehydrogenase, domain 2"/>
    <property type="match status" value="1"/>
</dbReference>
<feature type="domain" description="3-hydroxyacyl-CoA dehydrogenase C-terminal" evidence="1">
    <location>
        <begin position="36"/>
        <end position="73"/>
    </location>
</feature>
<organism evidence="2 3">
    <name type="scientific">Parascaris equorum</name>
    <name type="common">Equine roundworm</name>
    <dbReference type="NCBI Taxonomy" id="6256"/>
    <lineage>
        <taxon>Eukaryota</taxon>
        <taxon>Metazoa</taxon>
        <taxon>Ecdysozoa</taxon>
        <taxon>Nematoda</taxon>
        <taxon>Chromadorea</taxon>
        <taxon>Rhabditida</taxon>
        <taxon>Spirurina</taxon>
        <taxon>Ascaridomorpha</taxon>
        <taxon>Ascaridoidea</taxon>
        <taxon>Ascarididae</taxon>
        <taxon>Parascaris</taxon>
    </lineage>
</organism>
<accession>A0A914S5T3</accession>
<dbReference type="InterPro" id="IPR006108">
    <property type="entry name" value="3HC_DH_C"/>
</dbReference>
<dbReference type="GO" id="GO:0016616">
    <property type="term" value="F:oxidoreductase activity, acting on the CH-OH group of donors, NAD or NADP as acceptor"/>
    <property type="evidence" value="ECO:0007669"/>
    <property type="project" value="InterPro"/>
</dbReference>
<dbReference type="WBParaSite" id="PEQ_0001398301-mRNA-1">
    <property type="protein sequence ID" value="PEQ_0001398301-mRNA-1"/>
    <property type="gene ID" value="PEQ_0001398301"/>
</dbReference>
<dbReference type="GO" id="GO:0006631">
    <property type="term" value="P:fatty acid metabolic process"/>
    <property type="evidence" value="ECO:0007669"/>
    <property type="project" value="InterPro"/>
</dbReference>
<proteinExistence type="predicted"/>
<evidence type="ECO:0000259" key="1">
    <source>
        <dbReference type="Pfam" id="PF00725"/>
    </source>
</evidence>
<dbReference type="SUPFAM" id="SSF48179">
    <property type="entry name" value="6-phosphogluconate dehydrogenase C-terminal domain-like"/>
    <property type="match status" value="1"/>
</dbReference>
<keyword evidence="2" id="KW-1185">Reference proteome</keyword>
<dbReference type="AlphaFoldDB" id="A0A914S5T3"/>
<reference evidence="3" key="1">
    <citation type="submission" date="2022-11" db="UniProtKB">
        <authorList>
            <consortium name="WormBaseParasite"/>
        </authorList>
    </citation>
    <scope>IDENTIFICATION</scope>
</reference>
<dbReference type="InterPro" id="IPR013328">
    <property type="entry name" value="6PGD_dom2"/>
</dbReference>
<sequence>MSLAASERASISTFWLNKALLFPHLYLKNFHPMFTGWHKAYPNEALFQPSEILNQLVAAGKRGKKSGEGFYRY</sequence>
<name>A0A914S5T3_PAREQ</name>
<evidence type="ECO:0000313" key="2">
    <source>
        <dbReference type="Proteomes" id="UP000887564"/>
    </source>
</evidence>
<evidence type="ECO:0000313" key="3">
    <source>
        <dbReference type="WBParaSite" id="PEQ_0001398301-mRNA-1"/>
    </source>
</evidence>
<dbReference type="InterPro" id="IPR008927">
    <property type="entry name" value="6-PGluconate_DH-like_C_sf"/>
</dbReference>
<protein>
    <submittedName>
        <fullName evidence="3">3-hydroxyacyl-CoA dehydrogenase C-terminal domain-containing protein</fullName>
    </submittedName>
</protein>